<feature type="transmembrane region" description="Helical" evidence="5">
    <location>
        <begin position="132"/>
        <end position="152"/>
    </location>
</feature>
<evidence type="ECO:0000256" key="2">
    <source>
        <dbReference type="ARBA" id="ARBA00022692"/>
    </source>
</evidence>
<reference evidence="7" key="1">
    <citation type="submission" date="2016-06" db="UniProtKB">
        <authorList>
            <consortium name="WormBaseParasite"/>
        </authorList>
    </citation>
    <scope>IDENTIFICATION</scope>
</reference>
<keyword evidence="3 5" id="KW-1133">Transmembrane helix</keyword>
<sequence>LFWLGAVLSVHNLVCISFDRLLAVIRPIYYRLHHVGLMIGCYVYLVSISLLLFIPNFFLRHFSNDSCSFAVPITASPLHRFLDVHSFLWLFLSYLLPIVFIVTCHVIVIRFVNRANKMNTNSNHEEQSHKGIMKLVKITAALAVSILIFHAAESARYVLASFHLMDYAPGSAEQQVGVLLIALCCCVNPCVTLNTKISVRRFINNHVIKKIPQWKLSTGLWTLSNLPDK</sequence>
<proteinExistence type="predicted"/>
<dbReference type="InterPro" id="IPR017452">
    <property type="entry name" value="GPCR_Rhodpsn_7TM"/>
</dbReference>
<keyword evidence="2 5" id="KW-0812">Transmembrane</keyword>
<accession>A0A183A3X4</accession>
<keyword evidence="4 5" id="KW-0472">Membrane</keyword>
<evidence type="ECO:0000256" key="3">
    <source>
        <dbReference type="ARBA" id="ARBA00022989"/>
    </source>
</evidence>
<dbReference type="InterPro" id="IPR000276">
    <property type="entry name" value="GPCR_Rhodpsn"/>
</dbReference>
<feature type="transmembrane region" description="Helical" evidence="5">
    <location>
        <begin position="87"/>
        <end position="112"/>
    </location>
</feature>
<evidence type="ECO:0000259" key="6">
    <source>
        <dbReference type="PROSITE" id="PS50262"/>
    </source>
</evidence>
<dbReference type="AlphaFoldDB" id="A0A183A3X4"/>
<dbReference type="SUPFAM" id="SSF81321">
    <property type="entry name" value="Family A G protein-coupled receptor-like"/>
    <property type="match status" value="1"/>
</dbReference>
<organism evidence="7">
    <name type="scientific">Echinostoma caproni</name>
    <dbReference type="NCBI Taxonomy" id="27848"/>
    <lineage>
        <taxon>Eukaryota</taxon>
        <taxon>Metazoa</taxon>
        <taxon>Spiralia</taxon>
        <taxon>Lophotrochozoa</taxon>
        <taxon>Platyhelminthes</taxon>
        <taxon>Trematoda</taxon>
        <taxon>Digenea</taxon>
        <taxon>Plagiorchiida</taxon>
        <taxon>Echinostomata</taxon>
        <taxon>Echinostomatoidea</taxon>
        <taxon>Echinostomatidae</taxon>
        <taxon>Echinostoma</taxon>
    </lineage>
</organism>
<protein>
    <submittedName>
        <fullName evidence="7">G_PROTEIN_RECEP_F1_2 domain-containing protein</fullName>
    </submittedName>
</protein>
<dbReference type="PANTHER" id="PTHR45698:SF1">
    <property type="entry name" value="TRACE AMINE-ASSOCIATED RECEPTOR 13C-LIKE"/>
    <property type="match status" value="1"/>
</dbReference>
<feature type="transmembrane region" description="Helical" evidence="5">
    <location>
        <begin position="172"/>
        <end position="191"/>
    </location>
</feature>
<dbReference type="Pfam" id="PF00001">
    <property type="entry name" value="7tm_1"/>
    <property type="match status" value="1"/>
</dbReference>
<feature type="domain" description="G-protein coupled receptors family 1 profile" evidence="6">
    <location>
        <begin position="1"/>
        <end position="192"/>
    </location>
</feature>
<feature type="transmembrane region" description="Helical" evidence="5">
    <location>
        <begin position="6"/>
        <end position="23"/>
    </location>
</feature>
<dbReference type="Gene3D" id="1.20.1070.10">
    <property type="entry name" value="Rhodopsin 7-helix transmembrane proteins"/>
    <property type="match status" value="1"/>
</dbReference>
<evidence type="ECO:0000256" key="5">
    <source>
        <dbReference type="SAM" id="Phobius"/>
    </source>
</evidence>
<dbReference type="CDD" id="cd00637">
    <property type="entry name" value="7tm_classA_rhodopsin-like"/>
    <property type="match status" value="1"/>
</dbReference>
<name>A0A183A3X4_9TREM</name>
<dbReference type="PANTHER" id="PTHR45698">
    <property type="entry name" value="TRACE AMINE-ASSOCIATED RECEPTOR 19N-RELATED"/>
    <property type="match status" value="1"/>
</dbReference>
<evidence type="ECO:0000256" key="4">
    <source>
        <dbReference type="ARBA" id="ARBA00023136"/>
    </source>
</evidence>
<evidence type="ECO:0000256" key="1">
    <source>
        <dbReference type="ARBA" id="ARBA00004370"/>
    </source>
</evidence>
<dbReference type="PROSITE" id="PS50262">
    <property type="entry name" value="G_PROTEIN_RECEP_F1_2"/>
    <property type="match status" value="1"/>
</dbReference>
<dbReference type="GO" id="GO:0004930">
    <property type="term" value="F:G protein-coupled receptor activity"/>
    <property type="evidence" value="ECO:0007669"/>
    <property type="project" value="InterPro"/>
</dbReference>
<dbReference type="WBParaSite" id="ECPE_0000165901-mRNA-1">
    <property type="protein sequence ID" value="ECPE_0000165901-mRNA-1"/>
    <property type="gene ID" value="ECPE_0000165901"/>
</dbReference>
<dbReference type="GO" id="GO:0016020">
    <property type="term" value="C:membrane"/>
    <property type="evidence" value="ECO:0007669"/>
    <property type="project" value="UniProtKB-SubCell"/>
</dbReference>
<feature type="transmembrane region" description="Helical" evidence="5">
    <location>
        <begin position="35"/>
        <end position="54"/>
    </location>
</feature>
<comment type="subcellular location">
    <subcellularLocation>
        <location evidence="1">Membrane</location>
    </subcellularLocation>
</comment>
<evidence type="ECO:0000313" key="7">
    <source>
        <dbReference type="WBParaSite" id="ECPE_0000165901-mRNA-1"/>
    </source>
</evidence>